<name>A0ABS8RTG0_DATST</name>
<gene>
    <name evidence="2" type="ORF">HAX54_003526</name>
</gene>
<feature type="compositionally biased region" description="Acidic residues" evidence="1">
    <location>
        <begin position="102"/>
        <end position="112"/>
    </location>
</feature>
<organism evidence="2 3">
    <name type="scientific">Datura stramonium</name>
    <name type="common">Jimsonweed</name>
    <name type="synonym">Common thornapple</name>
    <dbReference type="NCBI Taxonomy" id="4076"/>
    <lineage>
        <taxon>Eukaryota</taxon>
        <taxon>Viridiplantae</taxon>
        <taxon>Streptophyta</taxon>
        <taxon>Embryophyta</taxon>
        <taxon>Tracheophyta</taxon>
        <taxon>Spermatophyta</taxon>
        <taxon>Magnoliopsida</taxon>
        <taxon>eudicotyledons</taxon>
        <taxon>Gunneridae</taxon>
        <taxon>Pentapetalae</taxon>
        <taxon>asterids</taxon>
        <taxon>lamiids</taxon>
        <taxon>Solanales</taxon>
        <taxon>Solanaceae</taxon>
        <taxon>Solanoideae</taxon>
        <taxon>Datureae</taxon>
        <taxon>Datura</taxon>
    </lineage>
</organism>
<proteinExistence type="predicted"/>
<accession>A0ABS8RTG0</accession>
<evidence type="ECO:0000256" key="1">
    <source>
        <dbReference type="SAM" id="MobiDB-lite"/>
    </source>
</evidence>
<reference evidence="2 3" key="1">
    <citation type="journal article" date="2021" name="BMC Genomics">
        <title>Datura genome reveals duplications of psychoactive alkaloid biosynthetic genes and high mutation rate following tissue culture.</title>
        <authorList>
            <person name="Rajewski A."/>
            <person name="Carter-House D."/>
            <person name="Stajich J."/>
            <person name="Litt A."/>
        </authorList>
    </citation>
    <scope>NUCLEOTIDE SEQUENCE [LARGE SCALE GENOMIC DNA]</scope>
    <source>
        <strain evidence="2">AR-01</strain>
    </source>
</reference>
<keyword evidence="3" id="KW-1185">Reference proteome</keyword>
<evidence type="ECO:0000313" key="3">
    <source>
        <dbReference type="Proteomes" id="UP000823775"/>
    </source>
</evidence>
<dbReference type="EMBL" id="JACEIK010000116">
    <property type="protein sequence ID" value="MCD7450108.1"/>
    <property type="molecule type" value="Genomic_DNA"/>
</dbReference>
<sequence length="154" mass="16725">MSGYFLIILGLQDDATQGASRPFTRNKHVSPKCYKMVNEAEVMEDVGVTTLLTGLKIDESGNVSNGARATNVGNINTDHAAEKDLFEHLDRVEADVKSSCDSQEDGVPEEDGSETRGDEDYIYSSKVDFDDSKDELDPEAVAGVDLSSRIKSTS</sequence>
<protein>
    <submittedName>
        <fullName evidence="2">Uncharacterized protein</fullName>
    </submittedName>
</protein>
<evidence type="ECO:0000313" key="2">
    <source>
        <dbReference type="EMBL" id="MCD7450108.1"/>
    </source>
</evidence>
<feature type="region of interest" description="Disordered" evidence="1">
    <location>
        <begin position="96"/>
        <end position="140"/>
    </location>
</feature>
<dbReference type="Proteomes" id="UP000823775">
    <property type="component" value="Unassembled WGS sequence"/>
</dbReference>
<comment type="caution">
    <text evidence="2">The sequence shown here is derived from an EMBL/GenBank/DDBJ whole genome shotgun (WGS) entry which is preliminary data.</text>
</comment>